<dbReference type="EMBL" id="MCOG01000184">
    <property type="protein sequence ID" value="ORY28671.1"/>
    <property type="molecule type" value="Genomic_DNA"/>
</dbReference>
<dbReference type="OrthoDB" id="2163089at2759"/>
<name>A0A1Y2B1G4_9FUNG</name>
<feature type="repeat" description="ANK" evidence="3">
    <location>
        <begin position="312"/>
        <end position="344"/>
    </location>
</feature>
<evidence type="ECO:0000313" key="4">
    <source>
        <dbReference type="EMBL" id="ORY28671.1"/>
    </source>
</evidence>
<dbReference type="Pfam" id="PF12796">
    <property type="entry name" value="Ank_2"/>
    <property type="match status" value="3"/>
</dbReference>
<reference evidence="4 5" key="1">
    <citation type="submission" date="2016-08" db="EMBL/GenBank/DDBJ databases">
        <title>A Parts List for Fungal Cellulosomes Revealed by Comparative Genomics.</title>
        <authorList>
            <consortium name="DOE Joint Genome Institute"/>
            <person name="Haitjema C.H."/>
            <person name="Gilmore S.P."/>
            <person name="Henske J.K."/>
            <person name="Solomon K.V."/>
            <person name="De Groot R."/>
            <person name="Kuo A."/>
            <person name="Mondo S.J."/>
            <person name="Salamov A.A."/>
            <person name="Labutti K."/>
            <person name="Zhao Z."/>
            <person name="Chiniquy J."/>
            <person name="Barry K."/>
            <person name="Brewer H.M."/>
            <person name="Purvine S.O."/>
            <person name="Wright A.T."/>
            <person name="Boxma B."/>
            <person name="Van Alen T."/>
            <person name="Hackstein J.H."/>
            <person name="Baker S.E."/>
            <person name="Grigoriev I.V."/>
            <person name="O'Malley M.A."/>
        </authorList>
    </citation>
    <scope>NUCLEOTIDE SEQUENCE [LARGE SCALE GENOMIC DNA]</scope>
    <source>
        <strain evidence="4 5">G1</strain>
    </source>
</reference>
<feature type="repeat" description="ANK" evidence="3">
    <location>
        <begin position="347"/>
        <end position="379"/>
    </location>
</feature>
<comment type="caution">
    <text evidence="4">The sequence shown here is derived from an EMBL/GenBank/DDBJ whole genome shotgun (WGS) entry which is preliminary data.</text>
</comment>
<organism evidence="4 5">
    <name type="scientific">Neocallimastix californiae</name>
    <dbReference type="NCBI Taxonomy" id="1754190"/>
    <lineage>
        <taxon>Eukaryota</taxon>
        <taxon>Fungi</taxon>
        <taxon>Fungi incertae sedis</taxon>
        <taxon>Chytridiomycota</taxon>
        <taxon>Chytridiomycota incertae sedis</taxon>
        <taxon>Neocallimastigomycetes</taxon>
        <taxon>Neocallimastigales</taxon>
        <taxon>Neocallimastigaceae</taxon>
        <taxon>Neocallimastix</taxon>
    </lineage>
</organism>
<evidence type="ECO:0000313" key="5">
    <source>
        <dbReference type="Proteomes" id="UP000193920"/>
    </source>
</evidence>
<feature type="repeat" description="ANK" evidence="3">
    <location>
        <begin position="243"/>
        <end position="275"/>
    </location>
</feature>
<sequence length="400" mass="45996">MDNTDMVITERINSSNSNMSSILPKTFLNKLKKLLKDKMNKEMILYLAIWNENINIVNNKLNEWSNMNNFTFDLDIALILSVLKNNKKIEALLLNKANEKLIEQKNKKWLVLHYLCSIKVYKEKIIDFLLEHKVNLNNRNSKGKLPLQIAVKYNNFPMVELLIKNNADIPKNQSDDEPFFISVCKTNNIEMVNYIINNVKTIDIYEKDEYDNNAFMIVCKYGYTEIAKKLYTYSYNINDEDIYGNTALIIACQNGHLDIIKLLVNENVNIDKINIQNKFYYCPLLTAVENNDEELVKILLQYNALINSYDTYGNNPLMLACTIGNKNIVELLLNNYSTLDINEKNSLNNTALHNACESGNIEIVSLLLDHHATINNINNSGLTELAIAGQNNHVEIVKLL</sequence>
<accession>A0A1Y2B1G4</accession>
<dbReference type="AlphaFoldDB" id="A0A1Y2B1G4"/>
<dbReference type="STRING" id="1754190.A0A1Y2B1G4"/>
<dbReference type="PANTHER" id="PTHR24198">
    <property type="entry name" value="ANKYRIN REPEAT AND PROTEIN KINASE DOMAIN-CONTAINING PROTEIN"/>
    <property type="match status" value="1"/>
</dbReference>
<dbReference type="Gene3D" id="1.25.40.20">
    <property type="entry name" value="Ankyrin repeat-containing domain"/>
    <property type="match status" value="3"/>
</dbReference>
<feature type="repeat" description="ANK" evidence="3">
    <location>
        <begin position="283"/>
        <end position="311"/>
    </location>
</feature>
<dbReference type="PROSITE" id="PS50088">
    <property type="entry name" value="ANK_REPEAT"/>
    <property type="match status" value="5"/>
</dbReference>
<evidence type="ECO:0000256" key="3">
    <source>
        <dbReference type="PROSITE-ProRule" id="PRU00023"/>
    </source>
</evidence>
<dbReference type="PANTHER" id="PTHR24198:SF165">
    <property type="entry name" value="ANKYRIN REPEAT-CONTAINING PROTEIN-RELATED"/>
    <property type="match status" value="1"/>
</dbReference>
<keyword evidence="2 3" id="KW-0040">ANK repeat</keyword>
<evidence type="ECO:0000256" key="1">
    <source>
        <dbReference type="ARBA" id="ARBA00022737"/>
    </source>
</evidence>
<feature type="repeat" description="ANK" evidence="3">
    <location>
        <begin position="142"/>
        <end position="174"/>
    </location>
</feature>
<dbReference type="SMART" id="SM00248">
    <property type="entry name" value="ANK"/>
    <property type="match status" value="8"/>
</dbReference>
<dbReference type="InterPro" id="IPR036770">
    <property type="entry name" value="Ankyrin_rpt-contain_sf"/>
</dbReference>
<feature type="non-terminal residue" evidence="4">
    <location>
        <position position="400"/>
    </location>
</feature>
<dbReference type="Pfam" id="PF13637">
    <property type="entry name" value="Ank_4"/>
    <property type="match status" value="1"/>
</dbReference>
<keyword evidence="5" id="KW-1185">Reference proteome</keyword>
<keyword evidence="1" id="KW-0677">Repeat</keyword>
<dbReference type="SUPFAM" id="SSF48403">
    <property type="entry name" value="Ankyrin repeat"/>
    <property type="match status" value="1"/>
</dbReference>
<proteinExistence type="predicted"/>
<dbReference type="Proteomes" id="UP000193920">
    <property type="component" value="Unassembled WGS sequence"/>
</dbReference>
<dbReference type="PROSITE" id="PS50297">
    <property type="entry name" value="ANK_REP_REGION"/>
    <property type="match status" value="4"/>
</dbReference>
<evidence type="ECO:0000256" key="2">
    <source>
        <dbReference type="ARBA" id="ARBA00023043"/>
    </source>
</evidence>
<protein>
    <submittedName>
        <fullName evidence="4">Ankyrin</fullName>
    </submittedName>
</protein>
<dbReference type="InterPro" id="IPR002110">
    <property type="entry name" value="Ankyrin_rpt"/>
</dbReference>
<gene>
    <name evidence="4" type="ORF">LY90DRAFT_388026</name>
</gene>